<comment type="caution">
    <text evidence="9">The sequence shown here is derived from an EMBL/GenBank/DDBJ whole genome shotgun (WGS) entry which is preliminary data.</text>
</comment>
<accession>A0A4Z0YJR7</accession>
<feature type="transmembrane region" description="Helical" evidence="7">
    <location>
        <begin position="189"/>
        <end position="207"/>
    </location>
</feature>
<proteinExistence type="inferred from homology"/>
<dbReference type="Proteomes" id="UP000297716">
    <property type="component" value="Unassembled WGS sequence"/>
</dbReference>
<protein>
    <recommendedName>
        <fullName evidence="8">Peptidase S54 rhomboid domain-containing protein</fullName>
    </recommendedName>
</protein>
<feature type="transmembrane region" description="Helical" evidence="7">
    <location>
        <begin position="157"/>
        <end position="177"/>
    </location>
</feature>
<keyword evidence="4" id="KW-0378">Hydrolase</keyword>
<dbReference type="GO" id="GO:0016020">
    <property type="term" value="C:membrane"/>
    <property type="evidence" value="ECO:0007669"/>
    <property type="project" value="UniProtKB-SubCell"/>
</dbReference>
<dbReference type="PANTHER" id="PTHR43731">
    <property type="entry name" value="RHOMBOID PROTEASE"/>
    <property type="match status" value="1"/>
</dbReference>
<comment type="similarity">
    <text evidence="2">Belongs to the peptidase S54 family.</text>
</comment>
<keyword evidence="3 7" id="KW-0812">Transmembrane</keyword>
<dbReference type="InterPro" id="IPR022764">
    <property type="entry name" value="Peptidase_S54_rhomboid_dom"/>
</dbReference>
<dbReference type="OrthoDB" id="10260614at2759"/>
<name>A0A4Z0YJR7_9PEZI</name>
<gene>
    <name evidence="9" type="ORF">E0Z10_g9169</name>
</gene>
<dbReference type="STRING" id="37992.A0A4Z0YJR7"/>
<dbReference type="SUPFAM" id="SSF144091">
    <property type="entry name" value="Rhomboid-like"/>
    <property type="match status" value="1"/>
</dbReference>
<evidence type="ECO:0000256" key="5">
    <source>
        <dbReference type="ARBA" id="ARBA00022989"/>
    </source>
</evidence>
<organism evidence="9 10">
    <name type="scientific">Xylaria hypoxylon</name>
    <dbReference type="NCBI Taxonomy" id="37992"/>
    <lineage>
        <taxon>Eukaryota</taxon>
        <taxon>Fungi</taxon>
        <taxon>Dikarya</taxon>
        <taxon>Ascomycota</taxon>
        <taxon>Pezizomycotina</taxon>
        <taxon>Sordariomycetes</taxon>
        <taxon>Xylariomycetidae</taxon>
        <taxon>Xylariales</taxon>
        <taxon>Xylariaceae</taxon>
        <taxon>Xylaria</taxon>
    </lineage>
</organism>
<keyword evidence="6 7" id="KW-0472">Membrane</keyword>
<evidence type="ECO:0000256" key="4">
    <source>
        <dbReference type="ARBA" id="ARBA00022801"/>
    </source>
</evidence>
<dbReference type="Gene3D" id="1.20.1540.10">
    <property type="entry name" value="Rhomboid-like"/>
    <property type="match status" value="1"/>
</dbReference>
<evidence type="ECO:0000256" key="7">
    <source>
        <dbReference type="SAM" id="Phobius"/>
    </source>
</evidence>
<feature type="transmembrane region" description="Helical" evidence="7">
    <location>
        <begin position="260"/>
        <end position="278"/>
    </location>
</feature>
<dbReference type="Pfam" id="PF01694">
    <property type="entry name" value="Rhomboid"/>
    <property type="match status" value="1"/>
</dbReference>
<keyword evidence="5 7" id="KW-1133">Transmembrane helix</keyword>
<dbReference type="AlphaFoldDB" id="A0A4Z0YJR7"/>
<evidence type="ECO:0000313" key="10">
    <source>
        <dbReference type="Proteomes" id="UP000297716"/>
    </source>
</evidence>
<sequence length="323" mass="35216">MFRARANPAGLLVSKPKLLKRSYCSDYHPIPRIRLLGPTLWSLTACSTIYLGCAAYEVYQDAQRAKAKESRWTHGKPFQTFEELEHFRDREATGTTLYRPSRSTSERPELSDPQRLTMGIMGLTAGTHLASSIMPAMMSHLVHTPRLSSNYTLLTSVFGHAGLMHLGLNLYGMFYFIPSAAYSPTFKGSNAHLTAFYLSAGILSSLAQHVTAVWPRRTAGMSSLGASGALFALLGIVGISSPNTQVGMIFLPGSLPIGEAMACIALFDAIGILVRYPYLRLGHGAHLGGLAFGAAYVKYGGDKNIWRPGRRIVFKAMRSLGLL</sequence>
<dbReference type="GO" id="GO:0006465">
    <property type="term" value="P:signal peptide processing"/>
    <property type="evidence" value="ECO:0007669"/>
    <property type="project" value="TreeGrafter"/>
</dbReference>
<dbReference type="InterPro" id="IPR035952">
    <property type="entry name" value="Rhomboid-like_sf"/>
</dbReference>
<evidence type="ECO:0000256" key="6">
    <source>
        <dbReference type="ARBA" id="ARBA00023136"/>
    </source>
</evidence>
<comment type="subcellular location">
    <subcellularLocation>
        <location evidence="1">Membrane</location>
        <topology evidence="1">Multi-pass membrane protein</topology>
    </subcellularLocation>
</comment>
<dbReference type="EMBL" id="SKBN01000275">
    <property type="protein sequence ID" value="TGJ79591.1"/>
    <property type="molecule type" value="Genomic_DNA"/>
</dbReference>
<evidence type="ECO:0000313" key="9">
    <source>
        <dbReference type="EMBL" id="TGJ79591.1"/>
    </source>
</evidence>
<dbReference type="PANTHER" id="PTHR43731:SF14">
    <property type="entry name" value="PRESENILIN-ASSOCIATED RHOMBOID-LIKE PROTEIN, MITOCHONDRIAL"/>
    <property type="match status" value="1"/>
</dbReference>
<evidence type="ECO:0000259" key="8">
    <source>
        <dbReference type="Pfam" id="PF01694"/>
    </source>
</evidence>
<dbReference type="GO" id="GO:0004252">
    <property type="term" value="F:serine-type endopeptidase activity"/>
    <property type="evidence" value="ECO:0007669"/>
    <property type="project" value="InterPro"/>
</dbReference>
<reference evidence="9 10" key="1">
    <citation type="submission" date="2019-03" db="EMBL/GenBank/DDBJ databases">
        <title>Draft genome sequence of Xylaria hypoxylon DSM 108379, a ubiquitous saprotrophic-parasitic fungi on hardwood.</title>
        <authorList>
            <person name="Buettner E."/>
            <person name="Leonhardt S."/>
            <person name="Gebauer A.M."/>
            <person name="Liers C."/>
            <person name="Hofrichter M."/>
            <person name="Kellner H."/>
        </authorList>
    </citation>
    <scope>NUCLEOTIDE SEQUENCE [LARGE SCALE GENOMIC DNA]</scope>
    <source>
        <strain evidence="9 10">DSM 108379</strain>
    </source>
</reference>
<feature type="domain" description="Peptidase S54 rhomboid" evidence="8">
    <location>
        <begin position="151"/>
        <end position="298"/>
    </location>
</feature>
<evidence type="ECO:0000256" key="2">
    <source>
        <dbReference type="ARBA" id="ARBA00009045"/>
    </source>
</evidence>
<feature type="transmembrane region" description="Helical" evidence="7">
    <location>
        <begin position="219"/>
        <end position="239"/>
    </location>
</feature>
<evidence type="ECO:0000256" key="3">
    <source>
        <dbReference type="ARBA" id="ARBA00022692"/>
    </source>
</evidence>
<evidence type="ECO:0000256" key="1">
    <source>
        <dbReference type="ARBA" id="ARBA00004141"/>
    </source>
</evidence>
<dbReference type="InterPro" id="IPR050925">
    <property type="entry name" value="Rhomboid_protease_S54"/>
</dbReference>
<keyword evidence="10" id="KW-1185">Reference proteome</keyword>